<evidence type="ECO:0000256" key="6">
    <source>
        <dbReference type="PROSITE-ProRule" id="PRU00169"/>
    </source>
</evidence>
<evidence type="ECO:0000259" key="9">
    <source>
        <dbReference type="PROSITE" id="PS51755"/>
    </source>
</evidence>
<dbReference type="PROSITE" id="PS51755">
    <property type="entry name" value="OMPR_PHOB"/>
    <property type="match status" value="1"/>
</dbReference>
<dbReference type="GO" id="GO:0005829">
    <property type="term" value="C:cytosol"/>
    <property type="evidence" value="ECO:0007669"/>
    <property type="project" value="TreeGrafter"/>
</dbReference>
<evidence type="ECO:0000259" key="8">
    <source>
        <dbReference type="PROSITE" id="PS50110"/>
    </source>
</evidence>
<keyword evidence="3 7" id="KW-0238">DNA-binding</keyword>
<comment type="caution">
    <text evidence="10">The sequence shown here is derived from an EMBL/GenBank/DDBJ whole genome shotgun (WGS) entry which is preliminary data.</text>
</comment>
<evidence type="ECO:0000256" key="5">
    <source>
        <dbReference type="ARBA" id="ARBA00024867"/>
    </source>
</evidence>
<evidence type="ECO:0000313" key="11">
    <source>
        <dbReference type="Proteomes" id="UP000824140"/>
    </source>
</evidence>
<dbReference type="InterPro" id="IPR039420">
    <property type="entry name" value="WalR-like"/>
</dbReference>
<proteinExistence type="predicted"/>
<keyword evidence="4" id="KW-0804">Transcription</keyword>
<evidence type="ECO:0000256" key="7">
    <source>
        <dbReference type="PROSITE-ProRule" id="PRU01091"/>
    </source>
</evidence>
<sequence length="237" mass="26725">MRAVNERILVVDEDRNTRDLLSSALRASGYGVLDAQSLAQARLLLLSHCPDLMLLELNLPDGDGMELIRFVRAMLQTPIVVVSARAHQRDKVEALDSGADDYVTKPFGVPELLARVRVALRHARRAEGEMEPLAQPFCAGELVVDYDRRRAFVGGADARLTPMEFRIVELLSRYAGKVLTYDMLMARLWGPKARGNNRLLRVNMANIRRKLEKDPASPRYILTEARVGYRMAEPEEL</sequence>
<dbReference type="Pfam" id="PF00486">
    <property type="entry name" value="Trans_reg_C"/>
    <property type="match status" value="1"/>
</dbReference>
<evidence type="ECO:0000256" key="2">
    <source>
        <dbReference type="ARBA" id="ARBA00023015"/>
    </source>
</evidence>
<dbReference type="GO" id="GO:0006355">
    <property type="term" value="P:regulation of DNA-templated transcription"/>
    <property type="evidence" value="ECO:0007669"/>
    <property type="project" value="InterPro"/>
</dbReference>
<accession>A0A9D1G263</accession>
<feature type="DNA-binding region" description="OmpR/PhoB-type" evidence="7">
    <location>
        <begin position="134"/>
        <end position="233"/>
    </location>
</feature>
<name>A0A9D1G263_9FIRM</name>
<reference evidence="10" key="1">
    <citation type="submission" date="2020-10" db="EMBL/GenBank/DDBJ databases">
        <authorList>
            <person name="Gilroy R."/>
        </authorList>
    </citation>
    <scope>NUCLEOTIDE SEQUENCE</scope>
    <source>
        <strain evidence="10">13766</strain>
    </source>
</reference>
<dbReference type="Pfam" id="PF00072">
    <property type="entry name" value="Response_reg"/>
    <property type="match status" value="1"/>
</dbReference>
<dbReference type="InterPro" id="IPR001789">
    <property type="entry name" value="Sig_transdc_resp-reg_receiver"/>
</dbReference>
<dbReference type="GO" id="GO:0032993">
    <property type="term" value="C:protein-DNA complex"/>
    <property type="evidence" value="ECO:0007669"/>
    <property type="project" value="TreeGrafter"/>
</dbReference>
<dbReference type="InterPro" id="IPR011006">
    <property type="entry name" value="CheY-like_superfamily"/>
</dbReference>
<dbReference type="SMART" id="SM00448">
    <property type="entry name" value="REC"/>
    <property type="match status" value="1"/>
</dbReference>
<dbReference type="Gene3D" id="1.10.10.10">
    <property type="entry name" value="Winged helix-like DNA-binding domain superfamily/Winged helix DNA-binding domain"/>
    <property type="match status" value="1"/>
</dbReference>
<dbReference type="AlphaFoldDB" id="A0A9D1G263"/>
<dbReference type="Gene3D" id="3.40.50.2300">
    <property type="match status" value="1"/>
</dbReference>
<dbReference type="InterPro" id="IPR016032">
    <property type="entry name" value="Sig_transdc_resp-reg_C-effctor"/>
</dbReference>
<evidence type="ECO:0000256" key="4">
    <source>
        <dbReference type="ARBA" id="ARBA00023163"/>
    </source>
</evidence>
<dbReference type="PROSITE" id="PS50110">
    <property type="entry name" value="RESPONSE_REGULATORY"/>
    <property type="match status" value="1"/>
</dbReference>
<reference evidence="10" key="2">
    <citation type="journal article" date="2021" name="PeerJ">
        <title>Extensive microbial diversity within the chicken gut microbiome revealed by metagenomics and culture.</title>
        <authorList>
            <person name="Gilroy R."/>
            <person name="Ravi A."/>
            <person name="Getino M."/>
            <person name="Pursley I."/>
            <person name="Horton D.L."/>
            <person name="Alikhan N.F."/>
            <person name="Baker D."/>
            <person name="Gharbi K."/>
            <person name="Hall N."/>
            <person name="Watson M."/>
            <person name="Adriaenssens E.M."/>
            <person name="Foster-Nyarko E."/>
            <person name="Jarju S."/>
            <person name="Secka A."/>
            <person name="Antonio M."/>
            <person name="Oren A."/>
            <person name="Chaudhuri R.R."/>
            <person name="La Ragione R."/>
            <person name="Hildebrand F."/>
            <person name="Pallen M.J."/>
        </authorList>
    </citation>
    <scope>NUCLEOTIDE SEQUENCE</scope>
    <source>
        <strain evidence="10">13766</strain>
    </source>
</reference>
<feature type="domain" description="Response regulatory" evidence="8">
    <location>
        <begin position="7"/>
        <end position="120"/>
    </location>
</feature>
<evidence type="ECO:0000256" key="3">
    <source>
        <dbReference type="ARBA" id="ARBA00023125"/>
    </source>
</evidence>
<dbReference type="PANTHER" id="PTHR48111">
    <property type="entry name" value="REGULATOR OF RPOS"/>
    <property type="match status" value="1"/>
</dbReference>
<comment type="function">
    <text evidence="5">May play the central regulatory role in sporulation. It may be an element of the effector pathway responsible for the activation of sporulation genes in response to nutritional stress. Spo0A may act in concert with spo0H (a sigma factor) to control the expression of some genes that are critical to the sporulation process.</text>
</comment>
<feature type="domain" description="OmpR/PhoB-type" evidence="9">
    <location>
        <begin position="134"/>
        <end position="233"/>
    </location>
</feature>
<dbReference type="Proteomes" id="UP000824140">
    <property type="component" value="Unassembled WGS sequence"/>
</dbReference>
<dbReference type="InterPro" id="IPR036388">
    <property type="entry name" value="WH-like_DNA-bd_sf"/>
</dbReference>
<evidence type="ECO:0000313" key="10">
    <source>
        <dbReference type="EMBL" id="HIS93724.1"/>
    </source>
</evidence>
<dbReference type="EMBL" id="DVJN01000224">
    <property type="protein sequence ID" value="HIS93724.1"/>
    <property type="molecule type" value="Genomic_DNA"/>
</dbReference>
<dbReference type="SUPFAM" id="SSF46894">
    <property type="entry name" value="C-terminal effector domain of the bipartite response regulators"/>
    <property type="match status" value="1"/>
</dbReference>
<dbReference type="GO" id="GO:0000976">
    <property type="term" value="F:transcription cis-regulatory region binding"/>
    <property type="evidence" value="ECO:0007669"/>
    <property type="project" value="TreeGrafter"/>
</dbReference>
<dbReference type="GO" id="GO:0000156">
    <property type="term" value="F:phosphorelay response regulator activity"/>
    <property type="evidence" value="ECO:0007669"/>
    <property type="project" value="TreeGrafter"/>
</dbReference>
<dbReference type="SUPFAM" id="SSF52172">
    <property type="entry name" value="CheY-like"/>
    <property type="match status" value="1"/>
</dbReference>
<dbReference type="CDD" id="cd00383">
    <property type="entry name" value="trans_reg_C"/>
    <property type="match status" value="1"/>
</dbReference>
<organism evidence="10 11">
    <name type="scientific">Candidatus Alectryocaccomicrobium excrementavium</name>
    <dbReference type="NCBI Taxonomy" id="2840668"/>
    <lineage>
        <taxon>Bacteria</taxon>
        <taxon>Bacillati</taxon>
        <taxon>Bacillota</taxon>
        <taxon>Clostridia</taxon>
        <taxon>Candidatus Alectryocaccomicrobium</taxon>
    </lineage>
</organism>
<protein>
    <recommendedName>
        <fullName evidence="1">Stage 0 sporulation protein A homolog</fullName>
    </recommendedName>
</protein>
<comment type="caution">
    <text evidence="6">Lacks conserved residue(s) required for the propagation of feature annotation.</text>
</comment>
<dbReference type="Gene3D" id="6.10.250.690">
    <property type="match status" value="1"/>
</dbReference>
<evidence type="ECO:0000256" key="1">
    <source>
        <dbReference type="ARBA" id="ARBA00018672"/>
    </source>
</evidence>
<dbReference type="InterPro" id="IPR001867">
    <property type="entry name" value="OmpR/PhoB-type_DNA-bd"/>
</dbReference>
<dbReference type="SMART" id="SM00862">
    <property type="entry name" value="Trans_reg_C"/>
    <property type="match status" value="1"/>
</dbReference>
<keyword evidence="2" id="KW-0805">Transcription regulation</keyword>
<dbReference type="PANTHER" id="PTHR48111:SF50">
    <property type="entry name" value="KDP OPERON TRANSCRIPTIONAL REGULATORY PROTEIN KDPE"/>
    <property type="match status" value="1"/>
</dbReference>
<gene>
    <name evidence="10" type="ORF">IAA84_11980</name>
</gene>